<organism evidence="1 2">
    <name type="scientific">Candidatus Collierbacteria bacterium RIFOXYA2_FULL_46_10</name>
    <dbReference type="NCBI Taxonomy" id="1817726"/>
    <lineage>
        <taxon>Bacteria</taxon>
        <taxon>Candidatus Collieribacteriota</taxon>
    </lineage>
</organism>
<evidence type="ECO:0000313" key="1">
    <source>
        <dbReference type="EMBL" id="OGD75394.1"/>
    </source>
</evidence>
<dbReference type="EMBL" id="MFAK01000006">
    <property type="protein sequence ID" value="OGD75394.1"/>
    <property type="molecule type" value="Genomic_DNA"/>
</dbReference>
<reference evidence="1 2" key="1">
    <citation type="journal article" date="2016" name="Nat. Commun.">
        <title>Thousands of microbial genomes shed light on interconnected biogeochemical processes in an aquifer system.</title>
        <authorList>
            <person name="Anantharaman K."/>
            <person name="Brown C.T."/>
            <person name="Hug L.A."/>
            <person name="Sharon I."/>
            <person name="Castelle C.J."/>
            <person name="Probst A.J."/>
            <person name="Thomas B.C."/>
            <person name="Singh A."/>
            <person name="Wilkins M.J."/>
            <person name="Karaoz U."/>
            <person name="Brodie E.L."/>
            <person name="Williams K.H."/>
            <person name="Hubbard S.S."/>
            <person name="Banfield J.F."/>
        </authorList>
    </citation>
    <scope>NUCLEOTIDE SEQUENCE [LARGE SCALE GENOMIC DNA]</scope>
</reference>
<comment type="caution">
    <text evidence="1">The sequence shown here is derived from an EMBL/GenBank/DDBJ whole genome shotgun (WGS) entry which is preliminary data.</text>
</comment>
<name>A0A1F5F7Q6_9BACT</name>
<proteinExistence type="predicted"/>
<evidence type="ECO:0000313" key="2">
    <source>
        <dbReference type="Proteomes" id="UP000176191"/>
    </source>
</evidence>
<protein>
    <submittedName>
        <fullName evidence="1">Uncharacterized protein</fullName>
    </submittedName>
</protein>
<sequence length="331" mass="35999">MNKEFISAHIADVIETHPEIEVMPPGTLPPADTATHMISLLRAVYVNHGIANRVRDITRDIESGNLQTWLAKREGQLVATASLVHQPNGDVEIGRAVSLEKGNGKLLMLLASLAHLKNNSDAPIVAEVRAAEQFGGIPSGEATQHICFELLDLVPHALAPFFNHGGPVRNESFILARSDRQPGRTATEMVLSTLTNRDLRGRVQRVKLVQDEPFQIIVPDTNGSTLSEIWTAKDIQFKEGFTLFPIEVTDANLALVGTLLTNPRIVMCGIDHRQGENGKPIILFGTVGKDTKVAPSKITDALAPAVRRDLQILPISLPSLAIKISTRPAMV</sequence>
<dbReference type="AlphaFoldDB" id="A0A1F5F7Q6"/>
<dbReference type="Proteomes" id="UP000176191">
    <property type="component" value="Unassembled WGS sequence"/>
</dbReference>
<accession>A0A1F5F7Q6</accession>
<gene>
    <name evidence="1" type="ORF">A2228_01940</name>
</gene>